<reference evidence="2 3" key="1">
    <citation type="submission" date="2020-02" db="EMBL/GenBank/DDBJ databases">
        <title>Comparative genomics of the hypocrealean fungal genus Beauvera.</title>
        <authorList>
            <person name="Showalter D.N."/>
            <person name="Bushley K.E."/>
            <person name="Rehner S.A."/>
        </authorList>
    </citation>
    <scope>NUCLEOTIDE SEQUENCE [LARGE SCALE GENOMIC DNA]</scope>
    <source>
        <strain evidence="2 3">ARSEF4384</strain>
    </source>
</reference>
<dbReference type="AlphaFoldDB" id="A0AAW0RYI3"/>
<proteinExistence type="predicted"/>
<name>A0AAW0RYI3_9HYPO</name>
<dbReference type="EMBL" id="JAAHCF010000159">
    <property type="protein sequence ID" value="KAK8147260.1"/>
    <property type="molecule type" value="Genomic_DNA"/>
</dbReference>
<evidence type="ECO:0000256" key="1">
    <source>
        <dbReference type="SAM" id="MobiDB-lite"/>
    </source>
</evidence>
<gene>
    <name evidence="2" type="ORF">G3M48_001881</name>
</gene>
<dbReference type="Proteomes" id="UP001397290">
    <property type="component" value="Unassembled WGS sequence"/>
</dbReference>
<sequence>MRFPWTNSQSESCKQRHQASGSCNKCKIPRRDPWFTIAAGEEEPRPKDPENISGKPPPSDDDRVLNRGDLNRQIDAFDKYYKQANISFQLLDAD</sequence>
<feature type="compositionally biased region" description="Polar residues" evidence="1">
    <location>
        <begin position="1"/>
        <end position="23"/>
    </location>
</feature>
<feature type="region of interest" description="Disordered" evidence="1">
    <location>
        <begin position="1"/>
        <end position="69"/>
    </location>
</feature>
<organism evidence="2 3">
    <name type="scientific">Beauveria asiatica</name>
    <dbReference type="NCBI Taxonomy" id="1069075"/>
    <lineage>
        <taxon>Eukaryota</taxon>
        <taxon>Fungi</taxon>
        <taxon>Dikarya</taxon>
        <taxon>Ascomycota</taxon>
        <taxon>Pezizomycotina</taxon>
        <taxon>Sordariomycetes</taxon>
        <taxon>Hypocreomycetidae</taxon>
        <taxon>Hypocreales</taxon>
        <taxon>Cordycipitaceae</taxon>
        <taxon>Beauveria</taxon>
    </lineage>
</organism>
<protein>
    <submittedName>
        <fullName evidence="2">Uncharacterized protein</fullName>
    </submittedName>
</protein>
<feature type="compositionally biased region" description="Basic and acidic residues" evidence="1">
    <location>
        <begin position="58"/>
        <end position="69"/>
    </location>
</feature>
<evidence type="ECO:0000313" key="2">
    <source>
        <dbReference type="EMBL" id="KAK8147260.1"/>
    </source>
</evidence>
<comment type="caution">
    <text evidence="2">The sequence shown here is derived from an EMBL/GenBank/DDBJ whole genome shotgun (WGS) entry which is preliminary data.</text>
</comment>
<accession>A0AAW0RYI3</accession>
<keyword evidence="3" id="KW-1185">Reference proteome</keyword>
<evidence type="ECO:0000313" key="3">
    <source>
        <dbReference type="Proteomes" id="UP001397290"/>
    </source>
</evidence>